<comment type="caution">
    <text evidence="1">The sequence shown here is derived from an EMBL/GenBank/DDBJ whole genome shotgun (WGS) entry which is preliminary data.</text>
</comment>
<reference evidence="2" key="1">
    <citation type="submission" date="2024-04" db="EMBL/GenBank/DDBJ databases">
        <title>Salinicola lusitanus LLJ914,a marine bacterium isolated from the Okinawa Trough.</title>
        <authorList>
            <person name="Li J."/>
        </authorList>
    </citation>
    <scope>NUCLEOTIDE SEQUENCE [LARGE SCALE GENOMIC DNA]</scope>
</reference>
<organism evidence="1 2">
    <name type="scientific">Mugilogobius chulae</name>
    <name type="common">yellowstripe goby</name>
    <dbReference type="NCBI Taxonomy" id="88201"/>
    <lineage>
        <taxon>Eukaryota</taxon>
        <taxon>Metazoa</taxon>
        <taxon>Chordata</taxon>
        <taxon>Craniata</taxon>
        <taxon>Vertebrata</taxon>
        <taxon>Euteleostomi</taxon>
        <taxon>Actinopterygii</taxon>
        <taxon>Neopterygii</taxon>
        <taxon>Teleostei</taxon>
        <taxon>Neoteleostei</taxon>
        <taxon>Acanthomorphata</taxon>
        <taxon>Gobiaria</taxon>
        <taxon>Gobiiformes</taxon>
        <taxon>Gobioidei</taxon>
        <taxon>Gobiidae</taxon>
        <taxon>Gobionellinae</taxon>
        <taxon>Mugilogobius</taxon>
    </lineage>
</organism>
<dbReference type="EMBL" id="JBBPFD010000001">
    <property type="protein sequence ID" value="KAK7944965.1"/>
    <property type="molecule type" value="Genomic_DNA"/>
</dbReference>
<name>A0AAW0QAS1_9GOBI</name>
<sequence>MGTENGIMENMQQFLRLEHNDSYASNCFIYGASTHNQRIESWWAFLRKNHCQFWMNTFQELKDEDEFIGDFLDKLLILFTCLNITELLEGKIISDMYQSRQCKRAEHNAYNGGLIRATKLCSCCLCQLMADHFLHAPSTPSEAIELYLFLRSSIRKDL</sequence>
<accession>A0AAW0QAS1</accession>
<dbReference type="Proteomes" id="UP001460270">
    <property type="component" value="Unassembled WGS sequence"/>
</dbReference>
<evidence type="ECO:0000313" key="2">
    <source>
        <dbReference type="Proteomes" id="UP001460270"/>
    </source>
</evidence>
<gene>
    <name evidence="1" type="ORF">WMY93_000693</name>
</gene>
<dbReference type="PANTHER" id="PTHR46791:SF13">
    <property type="entry name" value="CLR5 DOMAIN-CONTAINING PROTEIN"/>
    <property type="match status" value="1"/>
</dbReference>
<keyword evidence="2" id="KW-1185">Reference proteome</keyword>
<dbReference type="AlphaFoldDB" id="A0AAW0QAS1"/>
<evidence type="ECO:0000313" key="1">
    <source>
        <dbReference type="EMBL" id="KAK7944965.1"/>
    </source>
</evidence>
<dbReference type="PANTHER" id="PTHR46791">
    <property type="entry name" value="EXPRESSED PROTEIN"/>
    <property type="match status" value="1"/>
</dbReference>
<proteinExistence type="predicted"/>
<protein>
    <submittedName>
        <fullName evidence="1">Uncharacterized protein</fullName>
    </submittedName>
</protein>